<comment type="caution">
    <text evidence="2">The sequence shown here is derived from an EMBL/GenBank/DDBJ whole genome shotgun (WGS) entry which is preliminary data.</text>
</comment>
<dbReference type="AlphaFoldDB" id="V5BEG2"/>
<feature type="compositionally biased region" description="Polar residues" evidence="1">
    <location>
        <begin position="87"/>
        <end position="109"/>
    </location>
</feature>
<dbReference type="STRING" id="1116472.MGMO_93c00180"/>
<reference evidence="2 3" key="1">
    <citation type="journal article" date="2013" name="Genome Announc.">
        <title>Draft Genome Sequence of the Methanotrophic Gammaproteobacterium Methyloglobulus morosus DSM 22980 Strain KoM1.</title>
        <authorList>
            <person name="Poehlein A."/>
            <person name="Deutzmann J.S."/>
            <person name="Daniel R."/>
            <person name="Simeonova D.D."/>
        </authorList>
    </citation>
    <scope>NUCLEOTIDE SEQUENCE [LARGE SCALE GENOMIC DNA]</scope>
    <source>
        <strain evidence="2 3">KoM1</strain>
    </source>
</reference>
<organism evidence="2 3">
    <name type="scientific">Methyloglobulus morosus KoM1</name>
    <dbReference type="NCBI Taxonomy" id="1116472"/>
    <lineage>
        <taxon>Bacteria</taxon>
        <taxon>Pseudomonadati</taxon>
        <taxon>Pseudomonadota</taxon>
        <taxon>Gammaproteobacteria</taxon>
        <taxon>Methylococcales</taxon>
        <taxon>Methylococcaceae</taxon>
        <taxon>Methyloglobulus</taxon>
    </lineage>
</organism>
<dbReference type="EMBL" id="AYLO01000089">
    <property type="protein sequence ID" value="ESS71660.1"/>
    <property type="molecule type" value="Genomic_DNA"/>
</dbReference>
<keyword evidence="3" id="KW-1185">Reference proteome</keyword>
<sequence length="136" mass="15249">MSESTKANALEKALVARAKQSNNLSYVEFLANLELIKTYLEKGYTAKALWEALTEENIITVHYVTFSRYLRKQNLTRHSEKAEQGGKPTSNDPKIKTGTLNSASQSVESIHQVEPTKLNLPDGMSHHPKINPKDLI</sequence>
<feature type="region of interest" description="Disordered" evidence="1">
    <location>
        <begin position="76"/>
        <end position="136"/>
    </location>
</feature>
<name>V5BEG2_9GAMM</name>
<dbReference type="Proteomes" id="UP000017842">
    <property type="component" value="Unassembled WGS sequence"/>
</dbReference>
<accession>V5BEG2</accession>
<gene>
    <name evidence="2" type="ORF">MGMO_93c00180</name>
</gene>
<evidence type="ECO:0008006" key="4">
    <source>
        <dbReference type="Google" id="ProtNLM"/>
    </source>
</evidence>
<dbReference type="RefSeq" id="WP_023495269.1">
    <property type="nucleotide sequence ID" value="NZ_AYLO01000089.1"/>
</dbReference>
<dbReference type="InterPro" id="IPR035225">
    <property type="entry name" value="DUF5338"/>
</dbReference>
<evidence type="ECO:0000256" key="1">
    <source>
        <dbReference type="SAM" id="MobiDB-lite"/>
    </source>
</evidence>
<protein>
    <recommendedName>
        <fullName evidence="4">TraK protein</fullName>
    </recommendedName>
</protein>
<evidence type="ECO:0000313" key="3">
    <source>
        <dbReference type="Proteomes" id="UP000017842"/>
    </source>
</evidence>
<evidence type="ECO:0000313" key="2">
    <source>
        <dbReference type="EMBL" id="ESS71660.1"/>
    </source>
</evidence>
<dbReference type="Pfam" id="PF17273">
    <property type="entry name" value="DUF5338"/>
    <property type="match status" value="1"/>
</dbReference>
<proteinExistence type="predicted"/>